<feature type="compositionally biased region" description="Basic residues" evidence="9">
    <location>
        <begin position="105"/>
        <end position="116"/>
    </location>
</feature>
<dbReference type="GO" id="GO:0045476">
    <property type="term" value="P:nurse cell apoptotic process"/>
    <property type="evidence" value="ECO:0007669"/>
    <property type="project" value="UniProtKB-ARBA"/>
</dbReference>
<comment type="function">
    <text evidence="8">Putative transcription factor required for axon growth and guidance in the central and peripheral nervous systems. Repels CNS axons away from the midline by promoting the expression of the midline repellent sli and its receptor robo.</text>
</comment>
<feature type="compositionally biased region" description="Polar residues" evidence="9">
    <location>
        <begin position="43"/>
        <end position="52"/>
    </location>
</feature>
<keyword evidence="7" id="KW-0539">Nucleus</keyword>
<evidence type="ECO:0000256" key="6">
    <source>
        <dbReference type="ARBA" id="ARBA00023163"/>
    </source>
</evidence>
<dbReference type="PROSITE" id="PS50097">
    <property type="entry name" value="BTB"/>
    <property type="match status" value="1"/>
</dbReference>
<dbReference type="EMBL" id="KQ979701">
    <property type="protein sequence ID" value="KYN19540.1"/>
    <property type="molecule type" value="Genomic_DNA"/>
</dbReference>
<feature type="compositionally biased region" description="Basic residues" evidence="9">
    <location>
        <begin position="256"/>
        <end position="265"/>
    </location>
</feature>
<dbReference type="GO" id="GO:0007464">
    <property type="term" value="P:R3/R4 cell fate commitment"/>
    <property type="evidence" value="ECO:0007669"/>
    <property type="project" value="UniProtKB-ARBA"/>
</dbReference>
<accession>A0A195E2Z6</accession>
<keyword evidence="12" id="KW-1185">Reference proteome</keyword>
<keyword evidence="3" id="KW-0221">Differentiation</keyword>
<dbReference type="InterPro" id="IPR009057">
    <property type="entry name" value="Homeodomain-like_sf"/>
</dbReference>
<evidence type="ECO:0000256" key="3">
    <source>
        <dbReference type="ARBA" id="ARBA00022782"/>
    </source>
</evidence>
<dbReference type="Proteomes" id="UP000078492">
    <property type="component" value="Unassembled WGS sequence"/>
</dbReference>
<organism evidence="11 12">
    <name type="scientific">Trachymyrmex cornetzi</name>
    <dbReference type="NCBI Taxonomy" id="471704"/>
    <lineage>
        <taxon>Eukaryota</taxon>
        <taxon>Metazoa</taxon>
        <taxon>Ecdysozoa</taxon>
        <taxon>Arthropoda</taxon>
        <taxon>Hexapoda</taxon>
        <taxon>Insecta</taxon>
        <taxon>Pterygota</taxon>
        <taxon>Neoptera</taxon>
        <taxon>Endopterygota</taxon>
        <taxon>Hymenoptera</taxon>
        <taxon>Apocrita</taxon>
        <taxon>Aculeata</taxon>
        <taxon>Formicoidea</taxon>
        <taxon>Formicidae</taxon>
        <taxon>Myrmicinae</taxon>
        <taxon>Trachymyrmex</taxon>
    </lineage>
</organism>
<dbReference type="GO" id="GO:0048813">
    <property type="term" value="P:dendrite morphogenesis"/>
    <property type="evidence" value="ECO:0007669"/>
    <property type="project" value="UniProtKB-ARBA"/>
</dbReference>
<evidence type="ECO:0000313" key="11">
    <source>
        <dbReference type="EMBL" id="KYN19540.1"/>
    </source>
</evidence>
<dbReference type="GO" id="GO:0045467">
    <property type="term" value="P:R7 cell development"/>
    <property type="evidence" value="ECO:0007669"/>
    <property type="project" value="UniProtKB-ARBA"/>
</dbReference>
<keyword evidence="5" id="KW-0805">Transcription regulation</keyword>
<dbReference type="GO" id="GO:0005634">
    <property type="term" value="C:nucleus"/>
    <property type="evidence" value="ECO:0007669"/>
    <property type="project" value="UniProtKB-SubCell"/>
</dbReference>
<dbReference type="PANTHER" id="PTHR23110:SF111">
    <property type="entry name" value="LONGITUDINALS LACKING PROTEIN, ISOFORMS F_I_K_T"/>
    <property type="match status" value="1"/>
</dbReference>
<proteinExistence type="predicted"/>
<feature type="domain" description="BTB" evidence="10">
    <location>
        <begin position="121"/>
        <end position="158"/>
    </location>
</feature>
<feature type="compositionally biased region" description="Polar residues" evidence="9">
    <location>
        <begin position="237"/>
        <end position="255"/>
    </location>
</feature>
<dbReference type="GO" id="GO:0008406">
    <property type="term" value="P:gonad development"/>
    <property type="evidence" value="ECO:0007669"/>
    <property type="project" value="UniProtKB-ARBA"/>
</dbReference>
<keyword evidence="6" id="KW-0804">Transcription</keyword>
<evidence type="ECO:0000256" key="1">
    <source>
        <dbReference type="ARBA" id="ARBA00004123"/>
    </source>
</evidence>
<feature type="compositionally biased region" description="Polar residues" evidence="9">
    <location>
        <begin position="269"/>
        <end position="285"/>
    </location>
</feature>
<name>A0A195E2Z6_9HYME</name>
<feature type="region of interest" description="Disordered" evidence="9">
    <location>
        <begin position="369"/>
        <end position="415"/>
    </location>
</feature>
<dbReference type="GO" id="GO:0016199">
    <property type="term" value="P:axon midline choice point recognition"/>
    <property type="evidence" value="ECO:0007669"/>
    <property type="project" value="UniProtKB-ARBA"/>
</dbReference>
<dbReference type="GO" id="GO:0006357">
    <property type="term" value="P:regulation of transcription by RNA polymerase II"/>
    <property type="evidence" value="ECO:0007669"/>
    <property type="project" value="TreeGrafter"/>
</dbReference>
<feature type="region of interest" description="Disordered" evidence="9">
    <location>
        <begin position="37"/>
        <end position="63"/>
    </location>
</feature>
<evidence type="ECO:0000256" key="7">
    <source>
        <dbReference type="ARBA" id="ARBA00023242"/>
    </source>
</evidence>
<dbReference type="GO" id="GO:0003677">
    <property type="term" value="F:DNA binding"/>
    <property type="evidence" value="ECO:0007669"/>
    <property type="project" value="InterPro"/>
</dbReference>
<dbReference type="SUPFAM" id="SSF46689">
    <property type="entry name" value="Homeodomain-like"/>
    <property type="match status" value="1"/>
</dbReference>
<dbReference type="STRING" id="471704.A0A195E2Z6"/>
<feature type="region of interest" description="Disordered" evidence="9">
    <location>
        <begin position="83"/>
        <end position="118"/>
    </location>
</feature>
<dbReference type="InterPro" id="IPR007889">
    <property type="entry name" value="HTH_Psq"/>
</dbReference>
<evidence type="ECO:0000256" key="9">
    <source>
        <dbReference type="SAM" id="MobiDB-lite"/>
    </source>
</evidence>
<dbReference type="Pfam" id="PF00651">
    <property type="entry name" value="BTB"/>
    <property type="match status" value="1"/>
</dbReference>
<dbReference type="GO" id="GO:0007526">
    <property type="term" value="P:larval somatic muscle development"/>
    <property type="evidence" value="ECO:0007669"/>
    <property type="project" value="UniProtKB-ARBA"/>
</dbReference>
<dbReference type="SUPFAM" id="SSF54695">
    <property type="entry name" value="POZ domain"/>
    <property type="match status" value="1"/>
</dbReference>
<dbReference type="InterPro" id="IPR051095">
    <property type="entry name" value="Dros_DevTransReg"/>
</dbReference>
<evidence type="ECO:0000256" key="2">
    <source>
        <dbReference type="ARBA" id="ARBA00022473"/>
    </source>
</evidence>
<dbReference type="InterPro" id="IPR011333">
    <property type="entry name" value="SKP1/BTB/POZ_sf"/>
</dbReference>
<evidence type="ECO:0000256" key="8">
    <source>
        <dbReference type="ARBA" id="ARBA00037382"/>
    </source>
</evidence>
<protein>
    <submittedName>
        <fullName evidence="11">Longitudinals lacking protein, isoforms A/B/D/L</fullName>
    </submittedName>
</protein>
<dbReference type="Gene3D" id="3.30.710.10">
    <property type="entry name" value="Potassium Channel Kv1.1, Chain A"/>
    <property type="match status" value="1"/>
</dbReference>
<gene>
    <name evidence="11" type="ORF">ALC57_08016</name>
</gene>
<reference evidence="11 12" key="1">
    <citation type="submission" date="2015-09" db="EMBL/GenBank/DDBJ databases">
        <title>Trachymyrmex cornetzi WGS genome.</title>
        <authorList>
            <person name="Nygaard S."/>
            <person name="Hu H."/>
            <person name="Boomsma J."/>
            <person name="Zhang G."/>
        </authorList>
    </citation>
    <scope>NUCLEOTIDE SEQUENCE [LARGE SCALE GENOMIC DNA]</scope>
    <source>
        <strain evidence="11">Tcor2-1</strain>
        <tissue evidence="11">Whole body</tissue>
    </source>
</reference>
<dbReference type="InterPro" id="IPR000210">
    <property type="entry name" value="BTB/POZ_dom"/>
</dbReference>
<dbReference type="PANTHER" id="PTHR23110">
    <property type="entry name" value="BTB DOMAIN TRANSCRIPTION FACTOR"/>
    <property type="match status" value="1"/>
</dbReference>
<dbReference type="Pfam" id="PF05225">
    <property type="entry name" value="HTH_psq"/>
    <property type="match status" value="1"/>
</dbReference>
<sequence length="519" mass="57041">MKYWVSFSATAAGREDISKRFYVPDGGRMKATERLRGKARTVTHAQPVSAVSNRRERHARTALDTGSSCHSWIARENVAARSGIANHGETETAGETGEGEEGRGKGRGRERRRSRRSASCLLSEHYDKHPVFILKDVKFKELKAMMDYMYRGEVNISQDQLAALLKAAESLQIKGLSESKTAGSSKTESRLQKTVSQPTAPSLDIPHASSGLTIEKNKVPRQSLAQSSVGDIPEDTASPQVSKGMSSREGSQSPTSRKRKRFRRRSLTEDSTIENQDASNSSDMPQQMGVPALGITPVADEKVHADPTDSLGRSALMTQLTKPADEMLQLPLEKPEPNDNLIEPKSEYLDDAEEGVEDLTLDEDMNDLNDIEQDNNRAGPSHDPAQHPGGGAGARSRSRGNFGIGDDGDRNGGGGAPWASHFLECNKVPNMRRPRPDADVAALLKSLANKQGRKYSLDSVKMSLEAILQQGVSTTQASEMYGINRSTLQFYLKKLNVVRRRWKHQPSSPIFTPVQPRRT</sequence>
<evidence type="ECO:0000259" key="10">
    <source>
        <dbReference type="PROSITE" id="PS50097"/>
    </source>
</evidence>
<evidence type="ECO:0000313" key="12">
    <source>
        <dbReference type="Proteomes" id="UP000078492"/>
    </source>
</evidence>
<keyword evidence="2" id="KW-0217">Developmental protein</keyword>
<evidence type="ECO:0000256" key="4">
    <source>
        <dbReference type="ARBA" id="ARBA00022902"/>
    </source>
</evidence>
<evidence type="ECO:0000256" key="5">
    <source>
        <dbReference type="ARBA" id="ARBA00023015"/>
    </source>
</evidence>
<dbReference type="AlphaFoldDB" id="A0A195E2Z6"/>
<comment type="subcellular location">
    <subcellularLocation>
        <location evidence="1">Nucleus</location>
    </subcellularLocation>
</comment>
<dbReference type="Gene3D" id="1.10.10.60">
    <property type="entry name" value="Homeodomain-like"/>
    <property type="match status" value="1"/>
</dbReference>
<feature type="compositionally biased region" description="Polar residues" evidence="9">
    <location>
        <begin position="178"/>
        <end position="200"/>
    </location>
</feature>
<keyword evidence="4" id="KW-0524">Neurogenesis</keyword>
<dbReference type="GO" id="GO:0035167">
    <property type="term" value="P:larval lymph gland hemopoiesis"/>
    <property type="evidence" value="ECO:0007669"/>
    <property type="project" value="UniProtKB-ARBA"/>
</dbReference>
<feature type="region of interest" description="Disordered" evidence="9">
    <location>
        <begin position="176"/>
        <end position="293"/>
    </location>
</feature>